<accession>A0ACC6UZ70</accession>
<dbReference type="Proteomes" id="UP000033636">
    <property type="component" value="Unassembled WGS sequence"/>
</dbReference>
<name>A0ACC6UZ70_9CREN</name>
<comment type="caution">
    <text evidence="1">The sequence shown here is derived from an EMBL/GenBank/DDBJ whole genome shotgun (WGS) entry which is preliminary data.</text>
</comment>
<keyword evidence="1" id="KW-0328">Glycosyltransferase</keyword>
<organism evidence="1 2">
    <name type="scientific">Thermoproteus sp. AZ2</name>
    <dbReference type="NCBI Taxonomy" id="1609232"/>
    <lineage>
        <taxon>Archaea</taxon>
        <taxon>Thermoproteota</taxon>
        <taxon>Thermoprotei</taxon>
        <taxon>Thermoproteales</taxon>
        <taxon>Thermoproteaceae</taxon>
        <taxon>Thermoproteus</taxon>
    </lineage>
</organism>
<protein>
    <submittedName>
        <fullName evidence="1">Uracil phosphoribosyltransferase</fullName>
        <ecNumber evidence="1">2.4.2.9</ecNumber>
    </submittedName>
</protein>
<evidence type="ECO:0000313" key="1">
    <source>
        <dbReference type="EMBL" id="MFB6489784.1"/>
    </source>
</evidence>
<evidence type="ECO:0000313" key="2">
    <source>
        <dbReference type="Proteomes" id="UP000033636"/>
    </source>
</evidence>
<sequence length="210" mass="22760">MPITLIDHPYAQHILTRLRDAKTDSLEFRKGLVRLGRIMGYEIAKAFPKRVVEVRTPLGVARGVVLEGLDDVVIVEILRAAMPLVEGLLKAFPNAKIGVIAARRREERGQIGVDIYYVKLPEVEGKVVIMADPMLATGSTLSAAIAEVLKRGKPHRLLTVSVIATPVGIERVLGTYPSAEVFTVAIDEELDDRGFIVPGLGDAGDRAFGG</sequence>
<keyword evidence="1" id="KW-0808">Transferase</keyword>
<dbReference type="EMBL" id="JZWT02000002">
    <property type="protein sequence ID" value="MFB6489784.1"/>
    <property type="molecule type" value="Genomic_DNA"/>
</dbReference>
<proteinExistence type="predicted"/>
<gene>
    <name evidence="1" type="primary">upp</name>
    <name evidence="1" type="ORF">TU35_000815</name>
</gene>
<reference evidence="1" key="1">
    <citation type="submission" date="2024-07" db="EMBL/GenBank/DDBJ databases">
        <title>Metagenome and Metagenome-Assembled Genomes of Archaea from a hot spring from the geothermal field of Los Azufres, Mexico.</title>
        <authorList>
            <person name="Marin-Paredes R."/>
            <person name="Martinez-Romero E."/>
            <person name="Servin-Garciduenas L.E."/>
        </authorList>
    </citation>
    <scope>NUCLEOTIDE SEQUENCE</scope>
</reference>
<dbReference type="EC" id="2.4.2.9" evidence="1"/>